<dbReference type="InterPro" id="IPR006671">
    <property type="entry name" value="Cyclin_N"/>
</dbReference>
<dbReference type="Gene3D" id="1.10.472.10">
    <property type="entry name" value="Cyclin-like"/>
    <property type="match status" value="1"/>
</dbReference>
<dbReference type="EMBL" id="LUGH01000093">
    <property type="protein sequence ID" value="OBZ89496.1"/>
    <property type="molecule type" value="Genomic_DNA"/>
</dbReference>
<accession>A0A1C7NM22</accession>
<dbReference type="InterPro" id="IPR013922">
    <property type="entry name" value="Cyclin_PHO80-like"/>
</dbReference>
<dbReference type="InterPro" id="IPR036915">
    <property type="entry name" value="Cyclin-like_sf"/>
</dbReference>
<proteinExistence type="predicted"/>
<dbReference type="OrthoDB" id="10250320at2759"/>
<dbReference type="GO" id="GO:0000307">
    <property type="term" value="C:cyclin-dependent protein kinase holoenzyme complex"/>
    <property type="evidence" value="ECO:0007669"/>
    <property type="project" value="TreeGrafter"/>
</dbReference>
<keyword evidence="3" id="KW-1185">Reference proteome</keyword>
<evidence type="ECO:0000259" key="1">
    <source>
        <dbReference type="Pfam" id="PF00134"/>
    </source>
</evidence>
<dbReference type="GO" id="GO:0016538">
    <property type="term" value="F:cyclin-dependent protein serine/threonine kinase regulator activity"/>
    <property type="evidence" value="ECO:0007669"/>
    <property type="project" value="TreeGrafter"/>
</dbReference>
<dbReference type="CDD" id="cd20557">
    <property type="entry name" value="CYCLIN_ScPCL1-like"/>
    <property type="match status" value="1"/>
</dbReference>
<evidence type="ECO:0000313" key="3">
    <source>
        <dbReference type="Proteomes" id="UP000093000"/>
    </source>
</evidence>
<name>A0A1C7NM22_9FUNG</name>
<reference evidence="2 3" key="1">
    <citation type="submission" date="2016-03" db="EMBL/GenBank/DDBJ databases">
        <title>Choanephora cucurbitarum.</title>
        <authorList>
            <person name="Min B."/>
            <person name="Park H."/>
            <person name="Park J.-H."/>
            <person name="Shin H.-D."/>
            <person name="Choi I.-G."/>
        </authorList>
    </citation>
    <scope>NUCLEOTIDE SEQUENCE [LARGE SCALE GENOMIC DNA]</scope>
    <source>
        <strain evidence="2 3">KUS-F28377</strain>
    </source>
</reference>
<dbReference type="Proteomes" id="UP000093000">
    <property type="component" value="Unassembled WGS sequence"/>
</dbReference>
<sequence length="178" mass="19839">MPTTTVFSRSPEALLSFTTNTAITLLPCSTDSKRSSLDMHTYRSRGQLPPLNGFIAQVFKRSKLSPCVCLVSLIYLQRLKLGLPSHARGDIDTPYRLFLAAILTASKFLSETGTCLTSQAIVAMTDYIYTPKDINLMERSFLGLIKYNLFVDVAAIKDYLAIHGKTLEMDLVEEVLDH</sequence>
<dbReference type="GO" id="GO:0005634">
    <property type="term" value="C:nucleus"/>
    <property type="evidence" value="ECO:0007669"/>
    <property type="project" value="TreeGrafter"/>
</dbReference>
<evidence type="ECO:0000313" key="2">
    <source>
        <dbReference type="EMBL" id="OBZ89496.1"/>
    </source>
</evidence>
<feature type="domain" description="Cyclin N-terminal" evidence="1">
    <location>
        <begin position="51"/>
        <end position="149"/>
    </location>
</feature>
<dbReference type="InParanoid" id="A0A1C7NM22"/>
<dbReference type="STRING" id="101091.A0A1C7NM22"/>
<dbReference type="SUPFAM" id="SSF47954">
    <property type="entry name" value="Cyclin-like"/>
    <property type="match status" value="1"/>
</dbReference>
<dbReference type="Pfam" id="PF00134">
    <property type="entry name" value="Cyclin_N"/>
    <property type="match status" value="1"/>
</dbReference>
<organism evidence="2 3">
    <name type="scientific">Choanephora cucurbitarum</name>
    <dbReference type="NCBI Taxonomy" id="101091"/>
    <lineage>
        <taxon>Eukaryota</taxon>
        <taxon>Fungi</taxon>
        <taxon>Fungi incertae sedis</taxon>
        <taxon>Mucoromycota</taxon>
        <taxon>Mucoromycotina</taxon>
        <taxon>Mucoromycetes</taxon>
        <taxon>Mucorales</taxon>
        <taxon>Mucorineae</taxon>
        <taxon>Choanephoraceae</taxon>
        <taxon>Choanephoroideae</taxon>
        <taxon>Choanephora</taxon>
    </lineage>
</organism>
<gene>
    <name evidence="2" type="primary">PCL1_6</name>
    <name evidence="2" type="ORF">A0J61_02462</name>
</gene>
<dbReference type="PANTHER" id="PTHR15615">
    <property type="match status" value="1"/>
</dbReference>
<dbReference type="AlphaFoldDB" id="A0A1C7NM22"/>
<comment type="caution">
    <text evidence="2">The sequence shown here is derived from an EMBL/GenBank/DDBJ whole genome shotgun (WGS) entry which is preliminary data.</text>
</comment>
<protein>
    <submittedName>
        <fullName evidence="2">PHO85 cyclin-1</fullName>
    </submittedName>
</protein>
<dbReference type="GO" id="GO:0019901">
    <property type="term" value="F:protein kinase binding"/>
    <property type="evidence" value="ECO:0007669"/>
    <property type="project" value="InterPro"/>
</dbReference>
<dbReference type="PANTHER" id="PTHR15615:SF108">
    <property type="entry name" value="PROTEIN CNPPD1"/>
    <property type="match status" value="1"/>
</dbReference>